<organism evidence="7 8">
    <name type="scientific">Billgrantia endophytica</name>
    <dbReference type="NCBI Taxonomy" id="2033802"/>
    <lineage>
        <taxon>Bacteria</taxon>
        <taxon>Pseudomonadati</taxon>
        <taxon>Pseudomonadota</taxon>
        <taxon>Gammaproteobacteria</taxon>
        <taxon>Oceanospirillales</taxon>
        <taxon>Halomonadaceae</taxon>
        <taxon>Billgrantia</taxon>
    </lineage>
</organism>
<evidence type="ECO:0000256" key="5">
    <source>
        <dbReference type="ARBA" id="ARBA00023004"/>
    </source>
</evidence>
<keyword evidence="3 7" id="KW-0223">Dioxygenase</keyword>
<dbReference type="PANTHER" id="PTHR30468">
    <property type="entry name" value="ALPHA-KETOGLUTARATE-DEPENDENT SULFONATE DIOXYGENASE"/>
    <property type="match status" value="1"/>
</dbReference>
<dbReference type="Gene3D" id="3.60.130.10">
    <property type="entry name" value="Clavaminate synthase-like"/>
    <property type="match status" value="1"/>
</dbReference>
<comment type="caution">
    <text evidence="7">The sequence shown here is derived from an EMBL/GenBank/DDBJ whole genome shotgun (WGS) entry which is preliminary data.</text>
</comment>
<evidence type="ECO:0000313" key="8">
    <source>
        <dbReference type="Proteomes" id="UP000235803"/>
    </source>
</evidence>
<dbReference type="GO" id="GO:0006790">
    <property type="term" value="P:sulfur compound metabolic process"/>
    <property type="evidence" value="ECO:0007669"/>
    <property type="project" value="TreeGrafter"/>
</dbReference>
<sequence>MEIVMSRTTLDITLLSGHIGAEIHGLDLAALDDSSFALLKQAFLEHQVLILRDQQLTRDQHIALGRRFGDLHVHPMAKGPEGYPEIFPIEAGKNSSNDPKAIRGGKRAVNGGNWHSDVSCDEEPPLGSILYLRDVPPAGGDTLFASGYAAFEALSPALQSFLEGLTAVHSGEATYRLHYGNQAAQDRSRFGFRSDQPYPEAVHPVVRTHPETGRKSLFVNRGFTREIVELSHTESQALLEYLYRHQETPEFSVRLHWQPDSIALWDNRCTQHRAIFDYAGQVRRGERVTIKGDRPYLRRENDREPQWGLVG</sequence>
<keyword evidence="8" id="KW-1185">Reference proteome</keyword>
<evidence type="ECO:0000259" key="6">
    <source>
        <dbReference type="Pfam" id="PF02668"/>
    </source>
</evidence>
<comment type="similarity">
    <text evidence="1">Belongs to the TfdA dioxygenase family.</text>
</comment>
<dbReference type="PANTHER" id="PTHR30468:SF1">
    <property type="entry name" value="ALPHA-KETOGLUTARATE-DEPENDENT SULFONATE DIOXYGENASE"/>
    <property type="match status" value="1"/>
</dbReference>
<proteinExistence type="inferred from homology"/>
<evidence type="ECO:0000256" key="2">
    <source>
        <dbReference type="ARBA" id="ARBA00022723"/>
    </source>
</evidence>
<evidence type="ECO:0000313" key="7">
    <source>
        <dbReference type="EMBL" id="PMR73665.1"/>
    </source>
</evidence>
<name>A0A2N7TZQ9_9GAMM</name>
<dbReference type="GO" id="GO:0000908">
    <property type="term" value="F:taurine dioxygenase activity"/>
    <property type="evidence" value="ECO:0007669"/>
    <property type="project" value="TreeGrafter"/>
</dbReference>
<dbReference type="AlphaFoldDB" id="A0A2N7TZQ9"/>
<evidence type="ECO:0000256" key="1">
    <source>
        <dbReference type="ARBA" id="ARBA00005896"/>
    </source>
</evidence>
<keyword evidence="2" id="KW-0479">Metal-binding</keyword>
<evidence type="ECO:0000256" key="3">
    <source>
        <dbReference type="ARBA" id="ARBA00022964"/>
    </source>
</evidence>
<gene>
    <name evidence="7" type="ORF">C1H69_16575</name>
</gene>
<dbReference type="Proteomes" id="UP000235803">
    <property type="component" value="Unassembled WGS sequence"/>
</dbReference>
<dbReference type="InterPro" id="IPR051323">
    <property type="entry name" value="AtsK-like"/>
</dbReference>
<dbReference type="GO" id="GO:0005737">
    <property type="term" value="C:cytoplasm"/>
    <property type="evidence" value="ECO:0007669"/>
    <property type="project" value="TreeGrafter"/>
</dbReference>
<dbReference type="Pfam" id="PF02668">
    <property type="entry name" value="TauD"/>
    <property type="match status" value="1"/>
</dbReference>
<accession>A0A2N7TZQ9</accession>
<dbReference type="SUPFAM" id="SSF51197">
    <property type="entry name" value="Clavaminate synthase-like"/>
    <property type="match status" value="1"/>
</dbReference>
<dbReference type="EMBL" id="PNRF01000033">
    <property type="protein sequence ID" value="PMR73665.1"/>
    <property type="molecule type" value="Genomic_DNA"/>
</dbReference>
<reference evidence="7 8" key="1">
    <citation type="submission" date="2018-01" db="EMBL/GenBank/DDBJ databases">
        <title>Halomonas endophytica sp. nov., isolated from storage liquid in the stems of Populus euphratica.</title>
        <authorList>
            <person name="Chen C."/>
        </authorList>
    </citation>
    <scope>NUCLEOTIDE SEQUENCE [LARGE SCALE GENOMIC DNA]</scope>
    <source>
        <strain evidence="7 8">MC28</strain>
    </source>
</reference>
<dbReference type="InterPro" id="IPR042098">
    <property type="entry name" value="TauD-like_sf"/>
</dbReference>
<dbReference type="GO" id="GO:0046872">
    <property type="term" value="F:metal ion binding"/>
    <property type="evidence" value="ECO:0007669"/>
    <property type="project" value="UniProtKB-KW"/>
</dbReference>
<feature type="domain" description="TauD/TfdA-like" evidence="6">
    <location>
        <begin position="13"/>
        <end position="289"/>
    </location>
</feature>
<protein>
    <submittedName>
        <fullName evidence="7">Taurine dioxygenase</fullName>
    </submittedName>
</protein>
<evidence type="ECO:0000256" key="4">
    <source>
        <dbReference type="ARBA" id="ARBA00023002"/>
    </source>
</evidence>
<dbReference type="InterPro" id="IPR003819">
    <property type="entry name" value="TauD/TfdA-like"/>
</dbReference>
<keyword evidence="4" id="KW-0560">Oxidoreductase</keyword>
<dbReference type="OrthoDB" id="581608at2"/>
<keyword evidence="5" id="KW-0408">Iron</keyword>